<dbReference type="AlphaFoldDB" id="H2XWH3"/>
<accession>H2XWH3</accession>
<sequence length="87" mass="9822">MDIAIFNSGYNYPDMNGVDLSRYTGWPSQQPHPSNMGRGGMNNMDHNSPQVNSELNNNAYTVVCCFNGCKRFYLNNEAVKTLHCGLW</sequence>
<protein>
    <submittedName>
        <fullName evidence="2">Uncharacterized protein</fullName>
    </submittedName>
</protein>
<evidence type="ECO:0000256" key="1">
    <source>
        <dbReference type="SAM" id="MobiDB-lite"/>
    </source>
</evidence>
<feature type="region of interest" description="Disordered" evidence="1">
    <location>
        <begin position="29"/>
        <end position="50"/>
    </location>
</feature>
<reference evidence="2" key="2">
    <citation type="journal article" date="2008" name="Genome Biol.">
        <title>Improved genome assembly and evidence-based global gene model set for the chordate Ciona intestinalis: new insight into intron and operon populations.</title>
        <authorList>
            <person name="Satou Y."/>
            <person name="Mineta K."/>
            <person name="Ogasawara M."/>
            <person name="Sasakura Y."/>
            <person name="Shoguchi E."/>
            <person name="Ueno K."/>
            <person name="Yamada L."/>
            <person name="Matsumoto J."/>
            <person name="Wasserscheid J."/>
            <person name="Dewar K."/>
            <person name="Wiley G.B."/>
            <person name="Macmil S.L."/>
            <person name="Roe B.A."/>
            <person name="Zeller R.W."/>
            <person name="Hastings K.E."/>
            <person name="Lemaire P."/>
            <person name="Lindquist E."/>
            <person name="Endo T."/>
            <person name="Hotta K."/>
            <person name="Inaba K."/>
        </authorList>
    </citation>
    <scope>NUCLEOTIDE SEQUENCE [LARGE SCALE GENOMIC DNA]</scope>
    <source>
        <strain evidence="2">wild type</strain>
    </source>
</reference>
<evidence type="ECO:0000313" key="3">
    <source>
        <dbReference type="Proteomes" id="UP000008144"/>
    </source>
</evidence>
<proteinExistence type="predicted"/>
<reference evidence="2" key="4">
    <citation type="submission" date="2025-09" db="UniProtKB">
        <authorList>
            <consortium name="Ensembl"/>
        </authorList>
    </citation>
    <scope>IDENTIFICATION</scope>
</reference>
<keyword evidence="3" id="KW-1185">Reference proteome</keyword>
<organism evidence="2 3">
    <name type="scientific">Ciona intestinalis</name>
    <name type="common">Transparent sea squirt</name>
    <name type="synonym">Ascidia intestinalis</name>
    <dbReference type="NCBI Taxonomy" id="7719"/>
    <lineage>
        <taxon>Eukaryota</taxon>
        <taxon>Metazoa</taxon>
        <taxon>Chordata</taxon>
        <taxon>Tunicata</taxon>
        <taxon>Ascidiacea</taxon>
        <taxon>Phlebobranchia</taxon>
        <taxon>Cionidae</taxon>
        <taxon>Ciona</taxon>
    </lineage>
</organism>
<evidence type="ECO:0000313" key="2">
    <source>
        <dbReference type="Ensembl" id="ENSCINP00000034007.1"/>
    </source>
</evidence>
<dbReference type="EMBL" id="EAAA01000227">
    <property type="status" value="NOT_ANNOTATED_CDS"/>
    <property type="molecule type" value="Genomic_DNA"/>
</dbReference>
<dbReference type="InParanoid" id="H2XWH3"/>
<reference evidence="2" key="3">
    <citation type="submission" date="2025-08" db="UniProtKB">
        <authorList>
            <consortium name="Ensembl"/>
        </authorList>
    </citation>
    <scope>IDENTIFICATION</scope>
</reference>
<name>H2XWH3_CIOIN</name>
<dbReference type="Proteomes" id="UP000008144">
    <property type="component" value="Chromosome 1"/>
</dbReference>
<dbReference type="HOGENOM" id="CLU_2482661_0_0_1"/>
<dbReference type="Ensembl" id="ENSCINT00000031749.1">
    <property type="protein sequence ID" value="ENSCINP00000034007.1"/>
    <property type="gene ID" value="ENSCING00000018236.1"/>
</dbReference>
<reference evidence="3" key="1">
    <citation type="journal article" date="2002" name="Science">
        <title>The draft genome of Ciona intestinalis: insights into chordate and vertebrate origins.</title>
        <authorList>
            <person name="Dehal P."/>
            <person name="Satou Y."/>
            <person name="Campbell R.K."/>
            <person name="Chapman J."/>
            <person name="Degnan B."/>
            <person name="De Tomaso A."/>
            <person name="Davidson B."/>
            <person name="Di Gregorio A."/>
            <person name="Gelpke M."/>
            <person name="Goodstein D.M."/>
            <person name="Harafuji N."/>
            <person name="Hastings K.E."/>
            <person name="Ho I."/>
            <person name="Hotta K."/>
            <person name="Huang W."/>
            <person name="Kawashima T."/>
            <person name="Lemaire P."/>
            <person name="Martinez D."/>
            <person name="Meinertzhagen I.A."/>
            <person name="Necula S."/>
            <person name="Nonaka M."/>
            <person name="Putnam N."/>
            <person name="Rash S."/>
            <person name="Saiga H."/>
            <person name="Satake M."/>
            <person name="Terry A."/>
            <person name="Yamada L."/>
            <person name="Wang H.G."/>
            <person name="Awazu S."/>
            <person name="Azumi K."/>
            <person name="Boore J."/>
            <person name="Branno M."/>
            <person name="Chin-Bow S."/>
            <person name="DeSantis R."/>
            <person name="Doyle S."/>
            <person name="Francino P."/>
            <person name="Keys D.N."/>
            <person name="Haga S."/>
            <person name="Hayashi H."/>
            <person name="Hino K."/>
            <person name="Imai K.S."/>
            <person name="Inaba K."/>
            <person name="Kano S."/>
            <person name="Kobayashi K."/>
            <person name="Kobayashi M."/>
            <person name="Lee B.I."/>
            <person name="Makabe K.W."/>
            <person name="Manohar C."/>
            <person name="Matassi G."/>
            <person name="Medina M."/>
            <person name="Mochizuki Y."/>
            <person name="Mount S."/>
            <person name="Morishita T."/>
            <person name="Miura S."/>
            <person name="Nakayama A."/>
            <person name="Nishizaka S."/>
            <person name="Nomoto H."/>
            <person name="Ohta F."/>
            <person name="Oishi K."/>
            <person name="Rigoutsos I."/>
            <person name="Sano M."/>
            <person name="Sasaki A."/>
            <person name="Sasakura Y."/>
            <person name="Shoguchi E."/>
            <person name="Shin-i T."/>
            <person name="Spagnuolo A."/>
            <person name="Stainier D."/>
            <person name="Suzuki M.M."/>
            <person name="Tassy O."/>
            <person name="Takatori N."/>
            <person name="Tokuoka M."/>
            <person name="Yagi K."/>
            <person name="Yoshizaki F."/>
            <person name="Wada S."/>
            <person name="Zhang C."/>
            <person name="Hyatt P.D."/>
            <person name="Larimer F."/>
            <person name="Detter C."/>
            <person name="Doggett N."/>
            <person name="Glavina T."/>
            <person name="Hawkins T."/>
            <person name="Richardson P."/>
            <person name="Lucas S."/>
            <person name="Kohara Y."/>
            <person name="Levine M."/>
            <person name="Satoh N."/>
            <person name="Rokhsar D.S."/>
        </authorList>
    </citation>
    <scope>NUCLEOTIDE SEQUENCE [LARGE SCALE GENOMIC DNA]</scope>
</reference>